<evidence type="ECO:0000313" key="2">
    <source>
        <dbReference type="Proteomes" id="UP001583186"/>
    </source>
</evidence>
<accession>A0ABR3ZLA5</accession>
<proteinExistence type="predicted"/>
<comment type="caution">
    <text evidence="1">The sequence shown here is derived from an EMBL/GenBank/DDBJ whole genome shotgun (WGS) entry which is preliminary data.</text>
</comment>
<gene>
    <name evidence="1" type="ORF">Sste5346_001913</name>
</gene>
<organism evidence="1 2">
    <name type="scientific">Sporothrix stenoceras</name>
    <dbReference type="NCBI Taxonomy" id="5173"/>
    <lineage>
        <taxon>Eukaryota</taxon>
        <taxon>Fungi</taxon>
        <taxon>Dikarya</taxon>
        <taxon>Ascomycota</taxon>
        <taxon>Pezizomycotina</taxon>
        <taxon>Sordariomycetes</taxon>
        <taxon>Sordariomycetidae</taxon>
        <taxon>Ophiostomatales</taxon>
        <taxon>Ophiostomataceae</taxon>
        <taxon>Sporothrix</taxon>
    </lineage>
</organism>
<dbReference type="Proteomes" id="UP001583186">
    <property type="component" value="Unassembled WGS sequence"/>
</dbReference>
<evidence type="ECO:0000313" key="1">
    <source>
        <dbReference type="EMBL" id="KAL1901506.1"/>
    </source>
</evidence>
<dbReference type="EMBL" id="JAWCUI010000007">
    <property type="protein sequence ID" value="KAL1901506.1"/>
    <property type="molecule type" value="Genomic_DNA"/>
</dbReference>
<keyword evidence="2" id="KW-1185">Reference proteome</keyword>
<reference evidence="1 2" key="1">
    <citation type="journal article" date="2024" name="IMA Fungus">
        <title>IMA Genome - F19 : A genome assembly and annotation guide to empower mycologists, including annotated draft genome sequences of Ceratocystis pirilliformis, Diaporthe australafricana, Fusarium ophioides, Paecilomyces lecythidis, and Sporothrix stenoceras.</title>
        <authorList>
            <person name="Aylward J."/>
            <person name="Wilson A.M."/>
            <person name="Visagie C.M."/>
            <person name="Spraker J."/>
            <person name="Barnes I."/>
            <person name="Buitendag C."/>
            <person name="Ceriani C."/>
            <person name="Del Mar Angel L."/>
            <person name="du Plessis D."/>
            <person name="Fuchs T."/>
            <person name="Gasser K."/>
            <person name="Kramer D."/>
            <person name="Li W."/>
            <person name="Munsamy K."/>
            <person name="Piso A."/>
            <person name="Price J.L."/>
            <person name="Sonnekus B."/>
            <person name="Thomas C."/>
            <person name="van der Nest A."/>
            <person name="van Dijk A."/>
            <person name="van Heerden A."/>
            <person name="van Vuuren N."/>
            <person name="Yilmaz N."/>
            <person name="Duong T.A."/>
            <person name="van der Merwe N.A."/>
            <person name="Wingfield M.J."/>
            <person name="Wingfield B.D."/>
        </authorList>
    </citation>
    <scope>NUCLEOTIDE SEQUENCE [LARGE SCALE GENOMIC DNA]</scope>
    <source>
        <strain evidence="1 2">CMW 5346</strain>
    </source>
</reference>
<name>A0ABR3ZLA5_9PEZI</name>
<protein>
    <submittedName>
        <fullName evidence="1">Uncharacterized protein</fullName>
    </submittedName>
</protein>
<sequence length="83" mass="8987">MSATVASRAIGSVVSLGAASAVAAYVYGQLHTESKTMDRFFSAYHTPESEASRQRVFEGAIEDPRKNLLNFLSWNSFGANKGQ</sequence>